<gene>
    <name evidence="3" type="ORF">COCSUDRAFT_54030</name>
</gene>
<feature type="chain" id="PRO_5003637272" evidence="2">
    <location>
        <begin position="23"/>
        <end position="229"/>
    </location>
</feature>
<evidence type="ECO:0000313" key="4">
    <source>
        <dbReference type="Proteomes" id="UP000007264"/>
    </source>
</evidence>
<dbReference type="FunFam" id="3.20.80.10:FF:000002">
    <property type="entry name" value="Heme-binding protein 2"/>
    <property type="match status" value="1"/>
</dbReference>
<reference evidence="3 4" key="1">
    <citation type="journal article" date="2012" name="Genome Biol.">
        <title>The genome of the polar eukaryotic microalga coccomyxa subellipsoidea reveals traits of cold adaptation.</title>
        <authorList>
            <person name="Blanc G."/>
            <person name="Agarkova I."/>
            <person name="Grimwood J."/>
            <person name="Kuo A."/>
            <person name="Brueggeman A."/>
            <person name="Dunigan D."/>
            <person name="Gurnon J."/>
            <person name="Ladunga I."/>
            <person name="Lindquist E."/>
            <person name="Lucas S."/>
            <person name="Pangilinan J."/>
            <person name="Proschold T."/>
            <person name="Salamov A."/>
            <person name="Schmutz J."/>
            <person name="Weeks D."/>
            <person name="Yamada T."/>
            <person name="Claverie J.M."/>
            <person name="Grigoriev I."/>
            <person name="Van Etten J."/>
            <person name="Lomsadze A."/>
            <person name="Borodovsky M."/>
        </authorList>
    </citation>
    <scope>NUCLEOTIDE SEQUENCE [LARGE SCALE GENOMIC DNA]</scope>
    <source>
        <strain evidence="3 4">C-169</strain>
    </source>
</reference>
<dbReference type="InterPro" id="IPR006917">
    <property type="entry name" value="SOUL_heme-bd"/>
</dbReference>
<dbReference type="OrthoDB" id="509787at2759"/>
<dbReference type="RefSeq" id="XP_005646125.1">
    <property type="nucleotide sequence ID" value="XM_005646068.1"/>
</dbReference>
<organism evidence="3 4">
    <name type="scientific">Coccomyxa subellipsoidea (strain C-169)</name>
    <name type="common">Green microalga</name>
    <dbReference type="NCBI Taxonomy" id="574566"/>
    <lineage>
        <taxon>Eukaryota</taxon>
        <taxon>Viridiplantae</taxon>
        <taxon>Chlorophyta</taxon>
        <taxon>core chlorophytes</taxon>
        <taxon>Trebouxiophyceae</taxon>
        <taxon>Trebouxiophyceae incertae sedis</taxon>
        <taxon>Coccomyxaceae</taxon>
        <taxon>Coccomyxa</taxon>
        <taxon>Coccomyxa subellipsoidea</taxon>
    </lineage>
</organism>
<evidence type="ECO:0000313" key="3">
    <source>
        <dbReference type="EMBL" id="EIE21581.1"/>
    </source>
</evidence>
<dbReference type="InterPro" id="IPR011256">
    <property type="entry name" value="Reg_factor_effector_dom_sf"/>
</dbReference>
<dbReference type="Gene3D" id="3.20.80.10">
    <property type="entry name" value="Regulatory factor, effector binding domain"/>
    <property type="match status" value="1"/>
</dbReference>
<evidence type="ECO:0000256" key="2">
    <source>
        <dbReference type="SAM" id="SignalP"/>
    </source>
</evidence>
<dbReference type="Pfam" id="PF04832">
    <property type="entry name" value="SOUL"/>
    <property type="match status" value="1"/>
</dbReference>
<dbReference type="AlphaFoldDB" id="I0YT62"/>
<feature type="signal peptide" evidence="2">
    <location>
        <begin position="1"/>
        <end position="22"/>
    </location>
</feature>
<accession>I0YT62</accession>
<dbReference type="PANTHER" id="PTHR11220:SF1">
    <property type="entry name" value="HEME-BINDING PROTEIN 2"/>
    <property type="match status" value="1"/>
</dbReference>
<keyword evidence="2" id="KW-0732">Signal</keyword>
<name>I0YT62_COCSC</name>
<proteinExistence type="inferred from homology"/>
<dbReference type="SUPFAM" id="SSF55136">
    <property type="entry name" value="Probable bacterial effector-binding domain"/>
    <property type="match status" value="1"/>
</dbReference>
<dbReference type="Proteomes" id="UP000007264">
    <property type="component" value="Unassembled WGS sequence"/>
</dbReference>
<comment type="similarity">
    <text evidence="1">Belongs to the HEBP family.</text>
</comment>
<evidence type="ECO:0000256" key="1">
    <source>
        <dbReference type="ARBA" id="ARBA00009817"/>
    </source>
</evidence>
<dbReference type="PANTHER" id="PTHR11220">
    <property type="entry name" value="HEME-BINDING PROTEIN-RELATED"/>
    <property type="match status" value="1"/>
</dbReference>
<keyword evidence="4" id="KW-1185">Reference proteome</keyword>
<sequence length="229" mass="25265">MKAMNGWQILVVVLLLVGLSEARFQLWSFDTPDDQVPDPDFCRGAPCPPFEVVSKGSTYELREYSKTTWIATNASSGNFEVAISKAFVPLYRYLQGNNAAGLKLDMAKPVLTRITPTDSSFTSTGTNYTMFFYLPNLSKETAPAPLNENVTVVTSPKQRFYVSAFGGFATGGSTLNAALRLALALKTDGKSFDSTQFYYGLYDAPTRLFGRHNEIFFIPLPDSSSILQQ</sequence>
<dbReference type="KEGG" id="csl:COCSUDRAFT_54030"/>
<dbReference type="EMBL" id="AGSI01000012">
    <property type="protein sequence ID" value="EIE21581.1"/>
    <property type="molecule type" value="Genomic_DNA"/>
</dbReference>
<protein>
    <submittedName>
        <fullName evidence="3">SOUL-domain-containing protein</fullName>
    </submittedName>
</protein>
<comment type="caution">
    <text evidence="3">The sequence shown here is derived from an EMBL/GenBank/DDBJ whole genome shotgun (WGS) entry which is preliminary data.</text>
</comment>
<dbReference type="GeneID" id="17039565"/>